<evidence type="ECO:0000313" key="9">
    <source>
        <dbReference type="EMBL" id="CAC5415702.1"/>
    </source>
</evidence>
<dbReference type="PROSITE" id="PS00028">
    <property type="entry name" value="ZINC_FINGER_C2H2_1"/>
    <property type="match status" value="2"/>
</dbReference>
<dbReference type="OrthoDB" id="3069995at2759"/>
<feature type="domain" description="C2H2-type" evidence="8">
    <location>
        <begin position="61"/>
        <end position="83"/>
    </location>
</feature>
<gene>
    <name evidence="9" type="ORF">MCOR_48383</name>
</gene>
<dbReference type="InterPro" id="IPR036236">
    <property type="entry name" value="Znf_C2H2_sf"/>
</dbReference>
<evidence type="ECO:0000256" key="2">
    <source>
        <dbReference type="ARBA" id="ARBA00022723"/>
    </source>
</evidence>
<evidence type="ECO:0000259" key="8">
    <source>
        <dbReference type="PROSITE" id="PS50157"/>
    </source>
</evidence>
<evidence type="ECO:0000256" key="3">
    <source>
        <dbReference type="ARBA" id="ARBA00022737"/>
    </source>
</evidence>
<dbReference type="AlphaFoldDB" id="A0A6J8E7W3"/>
<evidence type="ECO:0000313" key="10">
    <source>
        <dbReference type="Proteomes" id="UP000507470"/>
    </source>
</evidence>
<keyword evidence="4 7" id="KW-0863">Zinc-finger</keyword>
<dbReference type="SUPFAM" id="SSF57667">
    <property type="entry name" value="beta-beta-alpha zinc fingers"/>
    <property type="match status" value="1"/>
</dbReference>
<dbReference type="EMBL" id="CACVKT020008486">
    <property type="protein sequence ID" value="CAC5415702.1"/>
    <property type="molecule type" value="Genomic_DNA"/>
</dbReference>
<dbReference type="Proteomes" id="UP000507470">
    <property type="component" value="Unassembled WGS sequence"/>
</dbReference>
<keyword evidence="3" id="KW-0677">Repeat</keyword>
<comment type="subcellular location">
    <subcellularLocation>
        <location evidence="1">Nucleus</location>
    </subcellularLocation>
</comment>
<dbReference type="PANTHER" id="PTHR24394">
    <property type="entry name" value="ZINC FINGER PROTEIN"/>
    <property type="match status" value="1"/>
</dbReference>
<evidence type="ECO:0000256" key="1">
    <source>
        <dbReference type="ARBA" id="ARBA00004123"/>
    </source>
</evidence>
<evidence type="ECO:0000256" key="6">
    <source>
        <dbReference type="ARBA" id="ARBA00023242"/>
    </source>
</evidence>
<evidence type="ECO:0000256" key="7">
    <source>
        <dbReference type="PROSITE-ProRule" id="PRU00042"/>
    </source>
</evidence>
<keyword evidence="6" id="KW-0539">Nucleus</keyword>
<dbReference type="GO" id="GO:0008270">
    <property type="term" value="F:zinc ion binding"/>
    <property type="evidence" value="ECO:0007669"/>
    <property type="project" value="UniProtKB-KW"/>
</dbReference>
<keyword evidence="5" id="KW-0862">Zinc</keyword>
<dbReference type="SMART" id="SM00355">
    <property type="entry name" value="ZnF_C2H2"/>
    <property type="match status" value="3"/>
</dbReference>
<evidence type="ECO:0000256" key="4">
    <source>
        <dbReference type="ARBA" id="ARBA00022771"/>
    </source>
</evidence>
<proteinExistence type="predicted"/>
<accession>A0A6J8E7W3</accession>
<name>A0A6J8E7W3_MYTCO</name>
<organism evidence="9 10">
    <name type="scientific">Mytilus coruscus</name>
    <name type="common">Sea mussel</name>
    <dbReference type="NCBI Taxonomy" id="42192"/>
    <lineage>
        <taxon>Eukaryota</taxon>
        <taxon>Metazoa</taxon>
        <taxon>Spiralia</taxon>
        <taxon>Lophotrochozoa</taxon>
        <taxon>Mollusca</taxon>
        <taxon>Bivalvia</taxon>
        <taxon>Autobranchia</taxon>
        <taxon>Pteriomorphia</taxon>
        <taxon>Mytilida</taxon>
        <taxon>Mytiloidea</taxon>
        <taxon>Mytilidae</taxon>
        <taxon>Mytilinae</taxon>
        <taxon>Mytilus</taxon>
    </lineage>
</organism>
<feature type="domain" description="C2H2-type" evidence="8">
    <location>
        <begin position="87"/>
        <end position="117"/>
    </location>
</feature>
<dbReference type="PANTHER" id="PTHR24394:SF29">
    <property type="entry name" value="MYONEURIN"/>
    <property type="match status" value="1"/>
</dbReference>
<keyword evidence="10" id="KW-1185">Reference proteome</keyword>
<reference evidence="9 10" key="1">
    <citation type="submission" date="2020-06" db="EMBL/GenBank/DDBJ databases">
        <authorList>
            <person name="Li R."/>
            <person name="Bekaert M."/>
        </authorList>
    </citation>
    <scope>NUCLEOTIDE SEQUENCE [LARGE SCALE GENOMIC DNA]</scope>
    <source>
        <strain evidence="10">wild</strain>
    </source>
</reference>
<sequence length="417" mass="49435">MDPSADRFLEWLLEKYPERDERMTSELQTLKRKLKEFNESDDDELVQELERVENKKPKLEYSCDICGQQFHQKYNKNQHMKSHFATFVCGKCGKSFSRDNTRKTHEKKCMKHPASNYNTKFACKHCGLPFETYELLFQHVVDNHPLNGQQGGEAKIVRKNDDEQGNDQNSTKIKVNKFARYVRKGAINDNVNQTIIFPEREEKYDILGFFAETKIEVQQELKARREKIRDIKWYLNVRVEMERNIDDGRKEKVTPHFRSKAYTSLENDDNEHNLNDAFQKMNASLEEFIHKGSNWVVKKIIGVPIKEFIGLRPKMYSLVYDVGDDCREKRTAKGIAKCAVEKQIRHLHYKQCLFHNRMTLNDMNLIRSDNHILFINKVRKTGLCNFDDKRFWKNLVQSYAYGHYKIPFVQKCCNVYC</sequence>
<keyword evidence="2" id="KW-0479">Metal-binding</keyword>
<dbReference type="InterPro" id="IPR013087">
    <property type="entry name" value="Znf_C2H2_type"/>
</dbReference>
<dbReference type="GO" id="GO:0000981">
    <property type="term" value="F:DNA-binding transcription factor activity, RNA polymerase II-specific"/>
    <property type="evidence" value="ECO:0007669"/>
    <property type="project" value="TreeGrafter"/>
</dbReference>
<dbReference type="Gene3D" id="3.30.160.60">
    <property type="entry name" value="Classic Zinc Finger"/>
    <property type="match status" value="2"/>
</dbReference>
<dbReference type="PROSITE" id="PS50157">
    <property type="entry name" value="ZINC_FINGER_C2H2_2"/>
    <property type="match status" value="2"/>
</dbReference>
<dbReference type="GO" id="GO:0005634">
    <property type="term" value="C:nucleus"/>
    <property type="evidence" value="ECO:0007669"/>
    <property type="project" value="UniProtKB-SubCell"/>
</dbReference>
<evidence type="ECO:0000256" key="5">
    <source>
        <dbReference type="ARBA" id="ARBA00022833"/>
    </source>
</evidence>
<protein>
    <submittedName>
        <fullName evidence="9">KRAB</fullName>
    </submittedName>
</protein>